<comment type="subunit">
    <text evidence="5">Homodimer.</text>
</comment>
<dbReference type="SUPFAM" id="SSF52922">
    <property type="entry name" value="TK C-terminal domain-like"/>
    <property type="match status" value="1"/>
</dbReference>
<dbReference type="CDD" id="cd07033">
    <property type="entry name" value="TPP_PYR_DXS_TK_like"/>
    <property type="match status" value="1"/>
</dbReference>
<dbReference type="GO" id="GO:0016114">
    <property type="term" value="P:terpenoid biosynthetic process"/>
    <property type="evidence" value="ECO:0007669"/>
    <property type="project" value="InterPro"/>
</dbReference>
<comment type="caution">
    <text evidence="14">The sequence shown here is derived from an EMBL/GenBank/DDBJ whole genome shotgun (WGS) entry which is preliminary data.</text>
</comment>
<dbReference type="GO" id="GO:0019288">
    <property type="term" value="P:isopentenyl diphosphate biosynthetic process, methylerythritol 4-phosphate pathway"/>
    <property type="evidence" value="ECO:0007669"/>
    <property type="project" value="TreeGrafter"/>
</dbReference>
<dbReference type="FunFam" id="3.40.50.970:FF:000010">
    <property type="entry name" value="1-deoxy-D-xylulose-5-phosphate synthase"/>
    <property type="match status" value="1"/>
</dbReference>
<dbReference type="PANTHER" id="PTHR43322:SF1">
    <property type="entry name" value="1-DEOXY-D-XYLULOSE-5-PHOSPHATE SYNTHASE"/>
    <property type="match status" value="1"/>
</dbReference>
<dbReference type="AlphaFoldDB" id="A0A833CCW2"/>
<dbReference type="GeneID" id="83055974"/>
<comment type="cofactor">
    <cofactor evidence="1">
        <name>Mg(2+)</name>
        <dbReference type="ChEBI" id="CHEBI:18420"/>
    </cofactor>
</comment>
<gene>
    <name evidence="14" type="ORF">F8R14_01570</name>
</gene>
<dbReference type="NCBIfam" id="NF008968">
    <property type="entry name" value="PRK12315.1"/>
    <property type="match status" value="1"/>
</dbReference>
<sequence>MNLLSKVNSPKDIKGMSIDELKTLAQEIREVLITRVSETGGHMAPNLGFVEATLALHYVFDSPKDKFVFDVSHQSYIHKILTGRKEGFTDPASYSKYSGYTNPNESEHDFFTVGHTSTSVSLASGMAKARDLKGEDGNVIAIIGDGSMSGGEALEGLNVSATLGSNFIVLFNDNDMSIAPNEGGFYAHFKALRDSKGKAENNFFKAMNLDYVFVEDGHDLESLIETFKAVKDIDHPIVIHMVTVKGKGLPEAEADKETYHYIMGKHFDVDAYMKEEHFDDIIATHLLEKMKQDPKVVGLTAGVPNIGGFNPERRAQAGKQFVDVGIAEEHMVAMAAGIAKNGGKPVILDAATFLQRTYDQLTQDMALNNNAVTILSFPLGGGISQMDATHSSAFDMAMMNTIPNLRVLSPATKEELLAMLNWSLDQSDFPVMIRVPGGKVQTYEAGSAFNGDLSNQVTVKGNTVVLLGLGAFYDLALRTKDALKAELGIDATVVNPRLSSEVDADVLESLKADHSLVITLEDGVLDGGFGEKVSRFYGLADMKVLNIGMKKEVNDRVPMDELVARYHLSPELIVNDVKAILNK</sequence>
<dbReference type="Pfam" id="PF02780">
    <property type="entry name" value="Transketolase_C"/>
    <property type="match status" value="1"/>
</dbReference>
<comment type="cofactor">
    <cofactor evidence="2">
        <name>thiamine diphosphate</name>
        <dbReference type="ChEBI" id="CHEBI:58937"/>
    </cofactor>
</comment>
<dbReference type="InterPro" id="IPR005477">
    <property type="entry name" value="Dxylulose-5-P_synthase"/>
</dbReference>
<feature type="domain" description="Transketolase-like pyrimidine-binding" evidence="13">
    <location>
        <begin position="276"/>
        <end position="442"/>
    </location>
</feature>
<dbReference type="GO" id="GO:0005829">
    <property type="term" value="C:cytosol"/>
    <property type="evidence" value="ECO:0007669"/>
    <property type="project" value="TreeGrafter"/>
</dbReference>
<keyword evidence="9" id="KW-0460">Magnesium</keyword>
<dbReference type="SUPFAM" id="SSF52518">
    <property type="entry name" value="Thiamin diphosphate-binding fold (THDP-binding)"/>
    <property type="match status" value="2"/>
</dbReference>
<dbReference type="InterPro" id="IPR033248">
    <property type="entry name" value="Transketolase_C"/>
</dbReference>
<evidence type="ECO:0000256" key="8">
    <source>
        <dbReference type="ARBA" id="ARBA00022723"/>
    </source>
</evidence>
<evidence type="ECO:0000256" key="4">
    <source>
        <dbReference type="ARBA" id="ARBA00011081"/>
    </source>
</evidence>
<accession>A0A833CCW2</accession>
<dbReference type="RefSeq" id="WP_127008664.1">
    <property type="nucleotide sequence ID" value="NZ_CAUBPY010000001.1"/>
</dbReference>
<proteinExistence type="inferred from homology"/>
<dbReference type="PANTHER" id="PTHR43322">
    <property type="entry name" value="1-D-DEOXYXYLULOSE 5-PHOSPHATE SYNTHASE-RELATED"/>
    <property type="match status" value="1"/>
</dbReference>
<dbReference type="GO" id="GO:0008661">
    <property type="term" value="F:1-deoxy-D-xylulose-5-phosphate synthase activity"/>
    <property type="evidence" value="ECO:0007669"/>
    <property type="project" value="UniProtKB-EC"/>
</dbReference>
<evidence type="ECO:0000256" key="7">
    <source>
        <dbReference type="ARBA" id="ARBA00022679"/>
    </source>
</evidence>
<dbReference type="InterPro" id="IPR029061">
    <property type="entry name" value="THDP-binding"/>
</dbReference>
<evidence type="ECO:0000256" key="11">
    <source>
        <dbReference type="ARBA" id="ARBA00023052"/>
    </source>
</evidence>
<dbReference type="GO" id="GO:0009228">
    <property type="term" value="P:thiamine biosynthetic process"/>
    <property type="evidence" value="ECO:0007669"/>
    <property type="project" value="UniProtKB-KW"/>
</dbReference>
<dbReference type="EMBL" id="WBKH01000001">
    <property type="protein sequence ID" value="KAB1479985.1"/>
    <property type="molecule type" value="Genomic_DNA"/>
</dbReference>
<evidence type="ECO:0000256" key="1">
    <source>
        <dbReference type="ARBA" id="ARBA00001946"/>
    </source>
</evidence>
<dbReference type="InterPro" id="IPR049557">
    <property type="entry name" value="Transketolase_CS"/>
</dbReference>
<name>A0A833CCW2_9FIRM</name>
<reference evidence="14 15" key="1">
    <citation type="submission" date="2019-09" db="EMBL/GenBank/DDBJ databases">
        <title>Draft genome sequence of 3 type strains from the CCUG.</title>
        <authorList>
            <person name="Pineiro-Iglesias B."/>
            <person name="Tunovic T."/>
            <person name="Unosson C."/>
            <person name="Inganas E."/>
            <person name="Ohlen M."/>
            <person name="Cardew S."/>
            <person name="Jensie-Markopoulos S."/>
            <person name="Salva-Serra F."/>
            <person name="Jaen-Luchoro D."/>
            <person name="Karlsson R."/>
            <person name="Svensson-Stadler L."/>
            <person name="Chun J."/>
            <person name="Moore E."/>
        </authorList>
    </citation>
    <scope>NUCLEOTIDE SEQUENCE [LARGE SCALE GENOMIC DNA]</scope>
    <source>
        <strain evidence="14 15">CCUG 65427</strain>
    </source>
</reference>
<evidence type="ECO:0000256" key="12">
    <source>
        <dbReference type="ARBA" id="ARBA00023229"/>
    </source>
</evidence>
<dbReference type="SMART" id="SM00861">
    <property type="entry name" value="Transket_pyr"/>
    <property type="match status" value="1"/>
</dbReference>
<dbReference type="InterPro" id="IPR009014">
    <property type="entry name" value="Transketo_C/PFOR_II"/>
</dbReference>
<dbReference type="Gene3D" id="3.40.50.970">
    <property type="match status" value="2"/>
</dbReference>
<dbReference type="PROSITE" id="PS00801">
    <property type="entry name" value="TRANSKETOLASE_1"/>
    <property type="match status" value="1"/>
</dbReference>
<dbReference type="UniPathway" id="UPA00064">
    <property type="reaction ID" value="UER00091"/>
</dbReference>
<dbReference type="CDD" id="cd02007">
    <property type="entry name" value="TPP_DXS"/>
    <property type="match status" value="1"/>
</dbReference>
<evidence type="ECO:0000256" key="5">
    <source>
        <dbReference type="ARBA" id="ARBA00011738"/>
    </source>
</evidence>
<comment type="pathway">
    <text evidence="3">Metabolic intermediate biosynthesis; 1-deoxy-D-xylulose 5-phosphate biosynthesis; 1-deoxy-D-xylulose 5-phosphate from D-glyceraldehyde 3-phosphate and pyruvate: step 1/1.</text>
</comment>
<comment type="similarity">
    <text evidence="4">Belongs to the transketolase family. DXPS subfamily.</text>
</comment>
<evidence type="ECO:0000256" key="10">
    <source>
        <dbReference type="ARBA" id="ARBA00022977"/>
    </source>
</evidence>
<evidence type="ECO:0000313" key="15">
    <source>
        <dbReference type="Proteomes" id="UP000434554"/>
    </source>
</evidence>
<protein>
    <recommendedName>
        <fullName evidence="6">1-deoxy-D-xylulose-5-phosphate synthase</fullName>
        <ecNumber evidence="6">2.2.1.7</ecNumber>
    </recommendedName>
</protein>
<evidence type="ECO:0000313" key="14">
    <source>
        <dbReference type="EMBL" id="KAB1479985.1"/>
    </source>
</evidence>
<dbReference type="InterPro" id="IPR005475">
    <property type="entry name" value="Transketolase-like_Pyr-bd"/>
</dbReference>
<organism evidence="14 15">
    <name type="scientific">Veillonella seminalis</name>
    <dbReference type="NCBI Taxonomy" id="1502943"/>
    <lineage>
        <taxon>Bacteria</taxon>
        <taxon>Bacillati</taxon>
        <taxon>Bacillota</taxon>
        <taxon>Negativicutes</taxon>
        <taxon>Veillonellales</taxon>
        <taxon>Veillonellaceae</taxon>
        <taxon>Veillonella</taxon>
    </lineage>
</organism>
<evidence type="ECO:0000259" key="13">
    <source>
        <dbReference type="SMART" id="SM00861"/>
    </source>
</evidence>
<dbReference type="Gene3D" id="3.40.50.920">
    <property type="match status" value="1"/>
</dbReference>
<keyword evidence="10" id="KW-0784">Thiamine biosynthesis</keyword>
<evidence type="ECO:0000256" key="9">
    <source>
        <dbReference type="ARBA" id="ARBA00022842"/>
    </source>
</evidence>
<keyword evidence="11" id="KW-0786">Thiamine pyrophosphate</keyword>
<dbReference type="Pfam" id="PF13292">
    <property type="entry name" value="DXP_synthase_N"/>
    <property type="match status" value="2"/>
</dbReference>
<dbReference type="NCBIfam" id="NF003933">
    <property type="entry name" value="PRK05444.2-2"/>
    <property type="match status" value="1"/>
</dbReference>
<keyword evidence="8" id="KW-0479">Metal-binding</keyword>
<evidence type="ECO:0000256" key="3">
    <source>
        <dbReference type="ARBA" id="ARBA00004980"/>
    </source>
</evidence>
<dbReference type="Pfam" id="PF02779">
    <property type="entry name" value="Transket_pyr"/>
    <property type="match status" value="1"/>
</dbReference>
<evidence type="ECO:0000256" key="6">
    <source>
        <dbReference type="ARBA" id="ARBA00013150"/>
    </source>
</evidence>
<evidence type="ECO:0000256" key="2">
    <source>
        <dbReference type="ARBA" id="ARBA00001964"/>
    </source>
</evidence>
<dbReference type="EC" id="2.2.1.7" evidence="6"/>
<keyword evidence="7 14" id="KW-0808">Transferase</keyword>
<dbReference type="GO" id="GO:0046872">
    <property type="term" value="F:metal ion binding"/>
    <property type="evidence" value="ECO:0007669"/>
    <property type="project" value="UniProtKB-KW"/>
</dbReference>
<keyword evidence="12" id="KW-0414">Isoprene biosynthesis</keyword>
<dbReference type="Proteomes" id="UP000434554">
    <property type="component" value="Unassembled WGS sequence"/>
</dbReference>